<dbReference type="Proteomes" id="UP000011701">
    <property type="component" value="Chromosome"/>
</dbReference>
<dbReference type="Pfam" id="PF13175">
    <property type="entry name" value="AAA_15"/>
    <property type="match status" value="1"/>
</dbReference>
<evidence type="ECO:0000256" key="1">
    <source>
        <dbReference type="SAM" id="Coils"/>
    </source>
</evidence>
<reference evidence="3" key="1">
    <citation type="submission" date="2012-01" db="EMBL/GenBank/DDBJ databases">
        <title>The Genome Sequence of Treponema denticola OTK.</title>
        <authorList>
            <consortium name="The Broad Institute Genome Sequencing Platform"/>
            <person name="Earl A."/>
            <person name="Ward D."/>
            <person name="Feldgarden M."/>
            <person name="Gevers D."/>
            <person name="Blanton J.M."/>
            <person name="Fenno C.J."/>
            <person name="Baranova O.V."/>
            <person name="Mathney J."/>
            <person name="Dewhirst F.E."/>
            <person name="Izard J."/>
            <person name="Young S.K."/>
            <person name="Zeng Q."/>
            <person name="Gargeya S."/>
            <person name="Fitzgerald M."/>
            <person name="Haas B."/>
            <person name="Abouelleil A."/>
            <person name="Alvarado L."/>
            <person name="Arachchi H.M."/>
            <person name="Berlin A."/>
            <person name="Chapman S.B."/>
            <person name="Gearin G."/>
            <person name="Goldberg J."/>
            <person name="Griggs A."/>
            <person name="Gujja S."/>
            <person name="Hansen M."/>
            <person name="Heiman D."/>
            <person name="Howarth C."/>
            <person name="Larimer J."/>
            <person name="Lui A."/>
            <person name="MacDonald P.J.P."/>
            <person name="McCowen C."/>
            <person name="Montmayeur A."/>
            <person name="Murphy C."/>
            <person name="Neiman D."/>
            <person name="Pearson M."/>
            <person name="Priest M."/>
            <person name="Roberts A."/>
            <person name="Saif S."/>
            <person name="Shea T."/>
            <person name="Sisk P."/>
            <person name="Stolte C."/>
            <person name="Sykes S."/>
            <person name="Wortman J."/>
            <person name="Nusbaum C."/>
            <person name="Birren B."/>
        </authorList>
    </citation>
    <scope>NUCLEOTIDE SEQUENCE [LARGE SCALE GENOMIC DNA]</scope>
    <source>
        <strain evidence="3">OTK</strain>
    </source>
</reference>
<dbReference type="InterPro" id="IPR051396">
    <property type="entry name" value="Bact_Antivir_Def_Nuclease"/>
</dbReference>
<accession>A0A0F6ML99</accession>
<evidence type="ECO:0000313" key="3">
    <source>
        <dbReference type="EMBL" id="EMB19810.1"/>
    </source>
</evidence>
<dbReference type="PANTHER" id="PTHR43581">
    <property type="entry name" value="ATP/GTP PHOSPHATASE"/>
    <property type="match status" value="1"/>
</dbReference>
<dbReference type="InterPro" id="IPR041685">
    <property type="entry name" value="AAA_GajA/Old/RecF-like"/>
</dbReference>
<gene>
    <name evidence="3" type="ORF">HMPREF9723_02507</name>
</gene>
<evidence type="ECO:0000259" key="2">
    <source>
        <dbReference type="Pfam" id="PF13175"/>
    </source>
</evidence>
<dbReference type="HOGENOM" id="CLU_053347_0_0_12"/>
<sequence>MQMLKVKNFGPIGENKKNGTDGFFTVQIAPVTVFIGETASGKSTVAKLCSIFFWLEKKLMQTEISDNLNSEVFKNLCRQQEIAEYFSSETVLIYKGEAFSLEYNECNKLIIQKNEENISNYILPKIQYVSAARNLLTILYTIRSSVVTSEDGNILTLSSSIPFMVNDLNKEYIRALNNLAREGFDLPIEKTRVFHQDHCTFIETDKKKISMSSASSGIQSITPLLIVSEFLFREVKKDLFEKLQDTNENLKNKIRNELKKTPYDNLIEKFNLYCMGGREILEQDSAVEVLEPIIKKFIPSCFINIVEEPEQNLYPNSQGKVLYKLLECMNMNEHNQLIITTHSPYLLSYLTLVAKAAELFDKKVPVDRITTIVPEKSMVLGKKITIYEMKNNGSIECLPSYAELPSDNNVLNQAMADGNSLFADLLDMEQEFCE</sequence>
<keyword evidence="1" id="KW-0175">Coiled coil</keyword>
<dbReference type="PATRIC" id="fig|999434.4.peg.2611"/>
<protein>
    <recommendedName>
        <fullName evidence="2">Endonuclease GajA/Old nuclease/RecF-like AAA domain-containing protein</fullName>
    </recommendedName>
</protein>
<dbReference type="Gene3D" id="3.40.50.300">
    <property type="entry name" value="P-loop containing nucleotide triphosphate hydrolases"/>
    <property type="match status" value="1"/>
</dbReference>
<dbReference type="AlphaFoldDB" id="A0A0F6ML99"/>
<organism evidence="3">
    <name type="scientific">Treponema denticola OTK</name>
    <dbReference type="NCBI Taxonomy" id="999434"/>
    <lineage>
        <taxon>Bacteria</taxon>
        <taxon>Pseudomonadati</taxon>
        <taxon>Spirochaetota</taxon>
        <taxon>Spirochaetia</taxon>
        <taxon>Spirochaetales</taxon>
        <taxon>Treponemataceae</taxon>
        <taxon>Treponema</taxon>
    </lineage>
</organism>
<name>A0A0F6ML99_TREDN</name>
<dbReference type="SUPFAM" id="SSF52540">
    <property type="entry name" value="P-loop containing nucleoside triphosphate hydrolases"/>
    <property type="match status" value="1"/>
</dbReference>
<feature type="domain" description="Endonuclease GajA/Old nuclease/RecF-like AAA" evidence="2">
    <location>
        <begin position="303"/>
        <end position="346"/>
    </location>
</feature>
<dbReference type="InterPro" id="IPR027417">
    <property type="entry name" value="P-loop_NTPase"/>
</dbReference>
<proteinExistence type="predicted"/>
<comment type="caution">
    <text evidence="3">The sequence shown here is derived from an EMBL/GenBank/DDBJ whole genome shotgun (WGS) entry which is preliminary data.</text>
</comment>
<dbReference type="EMBL" id="AGDY01000010">
    <property type="protein sequence ID" value="EMB19810.1"/>
    <property type="molecule type" value="Genomic_DNA"/>
</dbReference>
<dbReference type="PANTHER" id="PTHR43581:SF2">
    <property type="entry name" value="EXCINUCLEASE ATPASE SUBUNIT"/>
    <property type="match status" value="1"/>
</dbReference>
<feature type="coiled-coil region" evidence="1">
    <location>
        <begin position="233"/>
        <end position="260"/>
    </location>
</feature>